<reference evidence="1" key="1">
    <citation type="journal article" date="2015" name="Nature">
        <title>Complex archaea that bridge the gap between prokaryotes and eukaryotes.</title>
        <authorList>
            <person name="Spang A."/>
            <person name="Saw J.H."/>
            <person name="Jorgensen S.L."/>
            <person name="Zaremba-Niedzwiedzka K."/>
            <person name="Martijn J."/>
            <person name="Lind A.E."/>
            <person name="van Eijk R."/>
            <person name="Schleper C."/>
            <person name="Guy L."/>
            <person name="Ettema T.J."/>
        </authorList>
    </citation>
    <scope>NUCLEOTIDE SEQUENCE</scope>
</reference>
<gene>
    <name evidence="1" type="ORF">LCGC14_3008190</name>
</gene>
<evidence type="ECO:0008006" key="2">
    <source>
        <dbReference type="Google" id="ProtNLM"/>
    </source>
</evidence>
<protein>
    <recommendedName>
        <fullName evidence="2">DUF2958 domain-containing protein</fullName>
    </recommendedName>
</protein>
<sequence length="115" mass="13298">MTTSRVAQQDLEASTFQKRPAYRYIRQGDKVPALYSTEHDDDPTAHVKLFDPTGSYTWYITEYDPEQHLAFGLVEGQDTELGYFSMTELVALRGRFGLPIERDLHWAPRPLSECR</sequence>
<accession>A0A0F8ZQ78</accession>
<dbReference type="EMBL" id="LAZR01062183">
    <property type="protein sequence ID" value="KKK62051.1"/>
    <property type="molecule type" value="Genomic_DNA"/>
</dbReference>
<dbReference type="InterPro" id="IPR021341">
    <property type="entry name" value="DUF2958"/>
</dbReference>
<proteinExistence type="predicted"/>
<dbReference type="AlphaFoldDB" id="A0A0F8ZQ78"/>
<dbReference type="Pfam" id="PF11171">
    <property type="entry name" value="DUF2958"/>
    <property type="match status" value="1"/>
</dbReference>
<organism evidence="1">
    <name type="scientific">marine sediment metagenome</name>
    <dbReference type="NCBI Taxonomy" id="412755"/>
    <lineage>
        <taxon>unclassified sequences</taxon>
        <taxon>metagenomes</taxon>
        <taxon>ecological metagenomes</taxon>
    </lineage>
</organism>
<name>A0A0F8ZQ78_9ZZZZ</name>
<comment type="caution">
    <text evidence="1">The sequence shown here is derived from an EMBL/GenBank/DDBJ whole genome shotgun (WGS) entry which is preliminary data.</text>
</comment>
<evidence type="ECO:0000313" key="1">
    <source>
        <dbReference type="EMBL" id="KKK62051.1"/>
    </source>
</evidence>